<dbReference type="EMBL" id="EU876853">
    <property type="protein sequence ID" value="ACG60364.1"/>
    <property type="molecule type" value="Genomic_DNA"/>
</dbReference>
<proteinExistence type="predicted"/>
<evidence type="ECO:0000313" key="2">
    <source>
        <dbReference type="Proteomes" id="UP000001862"/>
    </source>
</evidence>
<dbReference type="RefSeq" id="YP_002128476.1">
    <property type="nucleotide sequence ID" value="NC_011142.1"/>
</dbReference>
<keyword evidence="2" id="KW-1185">Reference proteome</keyword>
<organism evidence="1 2">
    <name type="scientific">Iodobacter phage PhiPLPE</name>
    <dbReference type="NCBI Taxonomy" id="551895"/>
    <lineage>
        <taxon>Viruses</taxon>
        <taxon>Duplodnaviria</taxon>
        <taxon>Heunggongvirae</taxon>
        <taxon>Uroviricota</taxon>
        <taxon>Caudoviricetes</taxon>
        <taxon>Iodovirus</taxon>
        <taxon>Iodovirus PLPE</taxon>
    </lineage>
</organism>
<evidence type="ECO:0008006" key="3">
    <source>
        <dbReference type="Google" id="ProtNLM"/>
    </source>
</evidence>
<dbReference type="GeneID" id="6779498"/>
<dbReference type="Proteomes" id="UP000001862">
    <property type="component" value="Segment"/>
</dbReference>
<name>B5AX61_9CAUD</name>
<protein>
    <recommendedName>
        <fullName evidence="3">Neck protein</fullName>
    </recommendedName>
</protein>
<sequence>MSVNVIGFQQMQAELKKALAEFMGDNKAVTVGIHEEAGDANDQLTMASLGAIQEYGASINHPGGTSYGYATASAARHGKVRFLKTGVGYMQLGVTGPHKIEIPARPWLKPGVESGTPEYLGIIQNRVSGGAGMDAVLEEIGIVASGKVQQYMTDLKSPPNAKSTIAKKGSSNPLIADGHLRSSVTYAMQKNVPNEGLE</sequence>
<dbReference type="KEGG" id="vg:6779498"/>
<reference evidence="2" key="1">
    <citation type="journal article" date="2009" name="Environ. Microbiol. Rep.">
        <title>Isolation and genomic characterization of the first phage infecting Iodobacteria: ?PLPE, a myovirus having a novel set of features.</title>
        <authorList>
            <person name="Leblanc C."/>
            <person name="Caumont-Sarcos A."/>
            <person name="Comeau A.M."/>
            <person name="Krisch H.M."/>
        </authorList>
    </citation>
    <scope>NUCLEOTIDE SEQUENCE [LARGE SCALE GENOMIC DNA]</scope>
</reference>
<gene>
    <name evidence="1" type="ORF">phiPLPE_42</name>
</gene>
<evidence type="ECO:0000313" key="1">
    <source>
        <dbReference type="EMBL" id="ACG60364.1"/>
    </source>
</evidence>
<accession>B5AX61</accession>
<dbReference type="OrthoDB" id="9456at10239"/>